<feature type="transmembrane region" description="Helical" evidence="8">
    <location>
        <begin position="435"/>
        <end position="454"/>
    </location>
</feature>
<dbReference type="PANTHER" id="PTHR45826">
    <property type="entry name" value="POLYAMINE TRANSPORTER PUT1"/>
    <property type="match status" value="1"/>
</dbReference>
<feature type="transmembrane region" description="Helical" evidence="8">
    <location>
        <begin position="398"/>
        <end position="415"/>
    </location>
</feature>
<evidence type="ECO:0000256" key="6">
    <source>
        <dbReference type="ARBA" id="ARBA00023136"/>
    </source>
</evidence>
<evidence type="ECO:0000313" key="9">
    <source>
        <dbReference type="EMBL" id="NMO03059.1"/>
    </source>
</evidence>
<feature type="transmembrane region" description="Helical" evidence="8">
    <location>
        <begin position="272"/>
        <end position="292"/>
    </location>
</feature>
<feature type="region of interest" description="Disordered" evidence="7">
    <location>
        <begin position="1"/>
        <end position="28"/>
    </location>
</feature>
<dbReference type="InterPro" id="IPR044566">
    <property type="entry name" value="RMV1-like"/>
</dbReference>
<comment type="caution">
    <text evidence="9">The sequence shown here is derived from an EMBL/GenBank/DDBJ whole genome shotgun (WGS) entry which is preliminary data.</text>
</comment>
<dbReference type="Proteomes" id="UP000550729">
    <property type="component" value="Unassembled WGS sequence"/>
</dbReference>
<dbReference type="Pfam" id="PF13520">
    <property type="entry name" value="AA_permease_2"/>
    <property type="match status" value="1"/>
</dbReference>
<evidence type="ECO:0000256" key="1">
    <source>
        <dbReference type="ARBA" id="ARBA00004651"/>
    </source>
</evidence>
<dbReference type="InterPro" id="IPR002293">
    <property type="entry name" value="AA/rel_permease1"/>
</dbReference>
<keyword evidence="10" id="KW-1185">Reference proteome</keyword>
<feature type="transmembrane region" description="Helical" evidence="8">
    <location>
        <begin position="70"/>
        <end position="90"/>
    </location>
</feature>
<keyword evidence="4 8" id="KW-0812">Transmembrane</keyword>
<dbReference type="PANTHER" id="PTHR45826:SF2">
    <property type="entry name" value="AMINO ACID TRANSPORTER"/>
    <property type="match status" value="1"/>
</dbReference>
<sequence length="489" mass="52587">MTEIPATQIPATQIPATETRNTGTTHGLSTSTVVRKQLRTLPMVAILYFSVSGGPYGLEASISASGPGMALLMLLIVPVVFAIPCALMVAELGSAMPVEGGYYYWVKAALGQGAAVVQGIWNWILTFLDTALYPIVFADYLSSWIPGIERGKHVGLSVLGGTFSFDAHWLVTIAFMIPLAYLNIRGSRLVGEMSTMLMILVLAPFVILSVYGLIHFATSDATLASSFTMPNESVMSSFGLGLGIIIWNYIGWESPSTILGEVDKPHKTYVKALWISVPLITISYLLPMIAALGSGLHADDPSAWADGDFADVGALLAGDWLKVAIIVGAVIAQIGLFSSLLMSGSRVPRVLAGEGYLPRWLAHDHRRYGTPARAIVVSCLVFALFCAMDFSALVNADVMVNLAALLMQFVALIVLRRRRPDMARPYRVPGGNWGLALLVIGPAICTAWLLSSSFTEQPEAFWIGIGLLAFGVVSYPLLRRRYSGVPTVS</sequence>
<dbReference type="AlphaFoldDB" id="A0A848KXJ7"/>
<feature type="transmembrane region" description="Helical" evidence="8">
    <location>
        <begin position="40"/>
        <end position="58"/>
    </location>
</feature>
<feature type="transmembrane region" description="Helical" evidence="8">
    <location>
        <begin position="320"/>
        <end position="341"/>
    </location>
</feature>
<feature type="transmembrane region" description="Helical" evidence="8">
    <location>
        <begin position="374"/>
        <end position="392"/>
    </location>
</feature>
<evidence type="ECO:0000256" key="8">
    <source>
        <dbReference type="SAM" id="Phobius"/>
    </source>
</evidence>
<dbReference type="EMBL" id="JABBNB010000019">
    <property type="protein sequence ID" value="NMO03059.1"/>
    <property type="molecule type" value="Genomic_DNA"/>
</dbReference>
<feature type="transmembrane region" description="Helical" evidence="8">
    <location>
        <begin position="234"/>
        <end position="252"/>
    </location>
</feature>
<protein>
    <submittedName>
        <fullName evidence="9">APC family permease</fullName>
    </submittedName>
</protein>
<evidence type="ECO:0000256" key="5">
    <source>
        <dbReference type="ARBA" id="ARBA00022989"/>
    </source>
</evidence>
<organism evidence="9 10">
    <name type="scientific">Gordonia asplenii</name>
    <dbReference type="NCBI Taxonomy" id="2725283"/>
    <lineage>
        <taxon>Bacteria</taxon>
        <taxon>Bacillati</taxon>
        <taxon>Actinomycetota</taxon>
        <taxon>Actinomycetes</taxon>
        <taxon>Mycobacteriales</taxon>
        <taxon>Gordoniaceae</taxon>
        <taxon>Gordonia</taxon>
    </lineage>
</organism>
<reference evidence="9 10" key="1">
    <citation type="submission" date="2020-04" db="EMBL/GenBank/DDBJ databases">
        <title>Gordonia sp. nov. TBRC 11910.</title>
        <authorList>
            <person name="Suriyachadkun C."/>
        </authorList>
    </citation>
    <scope>NUCLEOTIDE SEQUENCE [LARGE SCALE GENOMIC DNA]</scope>
    <source>
        <strain evidence="9 10">TBRC 11910</strain>
    </source>
</reference>
<keyword evidence="2" id="KW-0813">Transport</keyword>
<dbReference type="GO" id="GO:0022857">
    <property type="term" value="F:transmembrane transporter activity"/>
    <property type="evidence" value="ECO:0007669"/>
    <property type="project" value="InterPro"/>
</dbReference>
<evidence type="ECO:0000256" key="7">
    <source>
        <dbReference type="SAM" id="MobiDB-lite"/>
    </source>
</evidence>
<feature type="transmembrane region" description="Helical" evidence="8">
    <location>
        <begin position="196"/>
        <end position="214"/>
    </location>
</feature>
<feature type="transmembrane region" description="Helical" evidence="8">
    <location>
        <begin position="460"/>
        <end position="478"/>
    </location>
</feature>
<evidence type="ECO:0000313" key="10">
    <source>
        <dbReference type="Proteomes" id="UP000550729"/>
    </source>
</evidence>
<evidence type="ECO:0000256" key="2">
    <source>
        <dbReference type="ARBA" id="ARBA00022448"/>
    </source>
</evidence>
<comment type="subcellular location">
    <subcellularLocation>
        <location evidence="1">Cell membrane</location>
        <topology evidence="1">Multi-pass membrane protein</topology>
    </subcellularLocation>
</comment>
<feature type="transmembrane region" description="Helical" evidence="8">
    <location>
        <begin position="102"/>
        <end position="124"/>
    </location>
</feature>
<accession>A0A848KXJ7</accession>
<evidence type="ECO:0000256" key="3">
    <source>
        <dbReference type="ARBA" id="ARBA00022475"/>
    </source>
</evidence>
<dbReference type="GO" id="GO:0005886">
    <property type="term" value="C:plasma membrane"/>
    <property type="evidence" value="ECO:0007669"/>
    <property type="project" value="UniProtKB-SubCell"/>
</dbReference>
<dbReference type="Gene3D" id="1.20.1740.10">
    <property type="entry name" value="Amino acid/polyamine transporter I"/>
    <property type="match status" value="1"/>
</dbReference>
<dbReference type="PIRSF" id="PIRSF006060">
    <property type="entry name" value="AA_transporter"/>
    <property type="match status" value="1"/>
</dbReference>
<name>A0A848KXJ7_9ACTN</name>
<feature type="transmembrane region" description="Helical" evidence="8">
    <location>
        <begin position="167"/>
        <end position="184"/>
    </location>
</feature>
<gene>
    <name evidence="9" type="ORF">HH308_17740</name>
</gene>
<keyword evidence="6 8" id="KW-0472">Membrane</keyword>
<feature type="compositionally biased region" description="Polar residues" evidence="7">
    <location>
        <begin position="9"/>
        <end position="28"/>
    </location>
</feature>
<keyword evidence="3" id="KW-1003">Cell membrane</keyword>
<dbReference type="RefSeq" id="WP_170195560.1">
    <property type="nucleotide sequence ID" value="NZ_JABBNB010000019.1"/>
</dbReference>
<proteinExistence type="predicted"/>
<keyword evidence="5 8" id="KW-1133">Transmembrane helix</keyword>
<evidence type="ECO:0000256" key="4">
    <source>
        <dbReference type="ARBA" id="ARBA00022692"/>
    </source>
</evidence>